<sequence>MVEVATFSLATTPYLFVFASLPQVRTEVSWFQYGGWVTSQHGGLLVGAWRLLPCPLATNSAKPNLLKRTGFNPGLVTPEISQVGIVTDCAVGRRIFSGISSFPPPFHSGAARYSPRFTGSQDLEVKSRPNICTLSTILTSNYTVTNVGRISEQISHGCAVFFRLVFNMTSQEYDSAVTMTLITIGFIIIATQRDMIDCKSFYTIKDIPLGPYQIGSPLVDDRPIMNVVMYWVVSDVVWTNRTMVSPNTNTNRTGVLAAVDIAHFQAITQSVTKLVLLHQSYGPRSLVPASLNILLLKTPVYLELFLAFEAERRGSVKGDTATRTKSPIATKRKALDGRAEEKNERRSSAYTRTHIYSTSVIKIVALCTRRTGFKSRSGHRPFRLWESCRTMPLVGEFSRGSPVSPATSFRRRSIFTYIALIGSQDLALCEVLHWSYSPAFSECSILYSCAKCSIGATLLPSVSVAYCTVVRSASLELLSCFHYSPAFSECSILYSCAKCFIGVTLLPSVSVAYCTVVRSAPLELLSCLHYSPAFSECSILYSCAKCSIGATLLPSVPVSMMVDVLHVKDFYVKKIHKMFANDEGIRMMKRYNRHIQFMPVNTFKNHIKKCKDSSFESQQVMSVLRAASMVADYADDYVGTVNANDRMRDLRGLVESVCVQCTPSMRSREIDELQKNVNLILRMEQEAKTIVNTALMLITMTAIVNEVSDEKGDVSLDVRTQRVPFDEWYKECRGRQQRSLSIIVCIGEWYGRSKYSRAKVKGQGHRHPKRRTRWLAGDRNCSMNGSEVPNTRSL</sequence>
<feature type="compositionally biased region" description="Basic and acidic residues" evidence="1">
    <location>
        <begin position="333"/>
        <end position="347"/>
    </location>
</feature>
<dbReference type="Proteomes" id="UP001159363">
    <property type="component" value="Chromosome 6"/>
</dbReference>
<gene>
    <name evidence="2" type="ORF">PR048_020627</name>
</gene>
<evidence type="ECO:0000313" key="3">
    <source>
        <dbReference type="Proteomes" id="UP001159363"/>
    </source>
</evidence>
<dbReference type="EMBL" id="JARBHB010000007">
    <property type="protein sequence ID" value="KAJ8880005.1"/>
    <property type="molecule type" value="Genomic_DNA"/>
</dbReference>
<keyword evidence="3" id="KW-1185">Reference proteome</keyword>
<evidence type="ECO:0000256" key="1">
    <source>
        <dbReference type="SAM" id="MobiDB-lite"/>
    </source>
</evidence>
<organism evidence="2 3">
    <name type="scientific">Dryococelus australis</name>
    <dbReference type="NCBI Taxonomy" id="614101"/>
    <lineage>
        <taxon>Eukaryota</taxon>
        <taxon>Metazoa</taxon>
        <taxon>Ecdysozoa</taxon>
        <taxon>Arthropoda</taxon>
        <taxon>Hexapoda</taxon>
        <taxon>Insecta</taxon>
        <taxon>Pterygota</taxon>
        <taxon>Neoptera</taxon>
        <taxon>Polyneoptera</taxon>
        <taxon>Phasmatodea</taxon>
        <taxon>Verophasmatodea</taxon>
        <taxon>Anareolatae</taxon>
        <taxon>Phasmatidae</taxon>
        <taxon>Eurycanthinae</taxon>
        <taxon>Dryococelus</taxon>
    </lineage>
</organism>
<reference evidence="2 3" key="1">
    <citation type="submission" date="2023-02" db="EMBL/GenBank/DDBJ databases">
        <title>LHISI_Scaffold_Assembly.</title>
        <authorList>
            <person name="Stuart O.P."/>
            <person name="Cleave R."/>
            <person name="Magrath M.J.L."/>
            <person name="Mikheyev A.S."/>
        </authorList>
    </citation>
    <scope>NUCLEOTIDE SEQUENCE [LARGE SCALE GENOMIC DNA]</scope>
    <source>
        <strain evidence="2">Daus_M_001</strain>
        <tissue evidence="2">Leg muscle</tissue>
    </source>
</reference>
<feature type="region of interest" description="Disordered" evidence="1">
    <location>
        <begin position="317"/>
        <end position="347"/>
    </location>
</feature>
<name>A0ABQ9H6T5_9NEOP</name>
<proteinExistence type="predicted"/>
<evidence type="ECO:0000313" key="2">
    <source>
        <dbReference type="EMBL" id="KAJ8880005.1"/>
    </source>
</evidence>
<comment type="caution">
    <text evidence="2">The sequence shown here is derived from an EMBL/GenBank/DDBJ whole genome shotgun (WGS) entry which is preliminary data.</text>
</comment>
<accession>A0ABQ9H6T5</accession>
<protein>
    <submittedName>
        <fullName evidence="2">Uncharacterized protein</fullName>
    </submittedName>
</protein>